<dbReference type="InterPro" id="IPR036188">
    <property type="entry name" value="FAD/NAD-bd_sf"/>
</dbReference>
<dbReference type="RefSeq" id="WP_241035158.1">
    <property type="nucleotide sequence ID" value="NZ_JAKXMK010000004.1"/>
</dbReference>
<keyword evidence="3" id="KW-1185">Reference proteome</keyword>
<sequence length="417" mass="45774">MTVLDRDELPEEPAARRGVPQSRQLHALLARGRAVLEDLFPGTNERLIASGALEMDLQSDLHWYLDGRLLRPEPSGLIGLAVSRPVVEAVIRSQVADMAEVTIMDGCDVTGLTSSSDRGRISGVRIRTRADGRNSSVLDADLVVDAAGRGAHTSAWLQELGYQPAPEESVRIELAYLSRFYRREAHHLGGRIGTAIAPYPGQNRSGFVNAQEGDRFMVTLSSCGGGELPTRDAAMAEYADSLVAPDVAEIIRTATPLTEPVLMRYPASVRRRYELLDRFPEGYLVIADALCSFNPIYGQGMTVAALEARLLQRLLQEDHDDLSRRFFTAVSELLDTPWSLIMSGDLRFPFVEGERSEGLLAMGEYLDRYRAAATHDATLATALIRVMNMVDEPARLMAPDLEARVRDAARAVPASDV</sequence>
<dbReference type="PANTHER" id="PTHR43422:SF3">
    <property type="entry name" value="THIAMINE THIAZOLE SYNTHASE"/>
    <property type="match status" value="1"/>
</dbReference>
<dbReference type="Gene3D" id="3.50.50.60">
    <property type="entry name" value="FAD/NAD(P)-binding domain"/>
    <property type="match status" value="1"/>
</dbReference>
<dbReference type="GO" id="GO:0004497">
    <property type="term" value="F:monooxygenase activity"/>
    <property type="evidence" value="ECO:0007669"/>
    <property type="project" value="UniProtKB-KW"/>
</dbReference>
<dbReference type="Proteomes" id="UP001299970">
    <property type="component" value="Unassembled WGS sequence"/>
</dbReference>
<organism evidence="2 3">
    <name type="scientific">Pseudonocardia alaniniphila</name>
    <dbReference type="NCBI Taxonomy" id="75291"/>
    <lineage>
        <taxon>Bacteria</taxon>
        <taxon>Bacillati</taxon>
        <taxon>Actinomycetota</taxon>
        <taxon>Actinomycetes</taxon>
        <taxon>Pseudonocardiales</taxon>
        <taxon>Pseudonocardiaceae</taxon>
        <taxon>Pseudonocardia</taxon>
    </lineage>
</organism>
<reference evidence="2 3" key="1">
    <citation type="submission" date="2022-03" db="EMBL/GenBank/DDBJ databases">
        <title>Pseudonocardia alaer sp. nov., a novel actinomycete isolated from reed forest soil.</title>
        <authorList>
            <person name="Wang L."/>
        </authorList>
    </citation>
    <scope>NUCLEOTIDE SEQUENCE [LARGE SCALE GENOMIC DNA]</scope>
    <source>
        <strain evidence="2 3">Y-16303</strain>
    </source>
</reference>
<protein>
    <submittedName>
        <fullName evidence="2">FAD-binding monooxygenase</fullName>
    </submittedName>
</protein>
<name>A0ABS9T9C1_9PSEU</name>
<gene>
    <name evidence="2" type="ORF">MMF94_05460</name>
</gene>
<keyword evidence="2" id="KW-0560">Oxidoreductase</keyword>
<accession>A0ABS9T9C1</accession>
<dbReference type="SUPFAM" id="SSF51905">
    <property type="entry name" value="FAD/NAD(P)-binding domain"/>
    <property type="match status" value="1"/>
</dbReference>
<comment type="caution">
    <text evidence="2">The sequence shown here is derived from an EMBL/GenBank/DDBJ whole genome shotgun (WGS) entry which is preliminary data.</text>
</comment>
<keyword evidence="2" id="KW-0503">Monooxygenase</keyword>
<proteinExistence type="predicted"/>
<dbReference type="PANTHER" id="PTHR43422">
    <property type="entry name" value="THIAMINE THIAZOLE SYNTHASE"/>
    <property type="match status" value="1"/>
</dbReference>
<evidence type="ECO:0000313" key="3">
    <source>
        <dbReference type="Proteomes" id="UP001299970"/>
    </source>
</evidence>
<evidence type="ECO:0000313" key="2">
    <source>
        <dbReference type="EMBL" id="MCH6165124.1"/>
    </source>
</evidence>
<dbReference type="EMBL" id="JAKXMK010000004">
    <property type="protein sequence ID" value="MCH6165124.1"/>
    <property type="molecule type" value="Genomic_DNA"/>
</dbReference>
<evidence type="ECO:0000256" key="1">
    <source>
        <dbReference type="SAM" id="MobiDB-lite"/>
    </source>
</evidence>
<feature type="region of interest" description="Disordered" evidence="1">
    <location>
        <begin position="1"/>
        <end position="21"/>
    </location>
</feature>